<accession>A0A9P0ZP39</accession>
<dbReference type="EMBL" id="CAMAPE010000053">
    <property type="protein sequence ID" value="CAH9109804.1"/>
    <property type="molecule type" value="Genomic_DNA"/>
</dbReference>
<reference evidence="1" key="1">
    <citation type="submission" date="2022-07" db="EMBL/GenBank/DDBJ databases">
        <authorList>
            <person name="Macas J."/>
            <person name="Novak P."/>
            <person name="Neumann P."/>
        </authorList>
    </citation>
    <scope>NUCLEOTIDE SEQUENCE</scope>
</reference>
<dbReference type="Proteomes" id="UP001152484">
    <property type="component" value="Unassembled WGS sequence"/>
</dbReference>
<keyword evidence="2" id="KW-1185">Reference proteome</keyword>
<comment type="caution">
    <text evidence="1">The sequence shown here is derived from an EMBL/GenBank/DDBJ whole genome shotgun (WGS) entry which is preliminary data.</text>
</comment>
<proteinExistence type="predicted"/>
<dbReference type="AlphaFoldDB" id="A0A9P0ZP39"/>
<protein>
    <submittedName>
        <fullName evidence="1">Uncharacterized protein</fullName>
    </submittedName>
</protein>
<evidence type="ECO:0000313" key="1">
    <source>
        <dbReference type="EMBL" id="CAH9109804.1"/>
    </source>
</evidence>
<name>A0A9P0ZP39_CUSEU</name>
<gene>
    <name evidence="1" type="ORF">CEURO_LOCUS18589</name>
</gene>
<organism evidence="1 2">
    <name type="scientific">Cuscuta europaea</name>
    <name type="common">European dodder</name>
    <dbReference type="NCBI Taxonomy" id="41803"/>
    <lineage>
        <taxon>Eukaryota</taxon>
        <taxon>Viridiplantae</taxon>
        <taxon>Streptophyta</taxon>
        <taxon>Embryophyta</taxon>
        <taxon>Tracheophyta</taxon>
        <taxon>Spermatophyta</taxon>
        <taxon>Magnoliopsida</taxon>
        <taxon>eudicotyledons</taxon>
        <taxon>Gunneridae</taxon>
        <taxon>Pentapetalae</taxon>
        <taxon>asterids</taxon>
        <taxon>lamiids</taxon>
        <taxon>Solanales</taxon>
        <taxon>Convolvulaceae</taxon>
        <taxon>Cuscuteae</taxon>
        <taxon>Cuscuta</taxon>
        <taxon>Cuscuta subgen. Cuscuta</taxon>
    </lineage>
</organism>
<evidence type="ECO:0000313" key="2">
    <source>
        <dbReference type="Proteomes" id="UP001152484"/>
    </source>
</evidence>
<sequence>MLLIELVIFGDNESTGRSSICIQSGGQYHTREPLNATLFSIFHTTTAEQLSSPSSKSGFMARLLVQKEDALGRCFNFANDENGKYASHDDFHFNLFTC</sequence>